<accession>A0A365YAV3</accession>
<sequence>MVNKALALSLGDFCNISVGMDCSEVERLVDVPGLEKPLFAISSIMAPSESTCCYYAARTRLLSYVLDSAEQLHPLKENCRCP</sequence>
<protein>
    <submittedName>
        <fullName evidence="1">Uncharacterized protein</fullName>
    </submittedName>
</protein>
<organism evidence="1 2">
    <name type="scientific">Glutamicibacter soli</name>
    <dbReference type="NCBI Taxonomy" id="453836"/>
    <lineage>
        <taxon>Bacteria</taxon>
        <taxon>Bacillati</taxon>
        <taxon>Actinomycetota</taxon>
        <taxon>Actinomycetes</taxon>
        <taxon>Micrococcales</taxon>
        <taxon>Micrococcaceae</taxon>
        <taxon>Glutamicibacter</taxon>
    </lineage>
</organism>
<name>A0A365YAV3_9MICC</name>
<keyword evidence="2" id="KW-1185">Reference proteome</keyword>
<gene>
    <name evidence="1" type="ORF">C1H84_14940</name>
</gene>
<dbReference type="RefSeq" id="WP_113607838.1">
    <property type="nucleotide sequence ID" value="NZ_POAF01000007.1"/>
</dbReference>
<dbReference type="Proteomes" id="UP000252167">
    <property type="component" value="Unassembled WGS sequence"/>
</dbReference>
<dbReference type="EMBL" id="POAF01000007">
    <property type="protein sequence ID" value="RBL99698.1"/>
    <property type="molecule type" value="Genomic_DNA"/>
</dbReference>
<comment type="caution">
    <text evidence="1">The sequence shown here is derived from an EMBL/GenBank/DDBJ whole genome shotgun (WGS) entry which is preliminary data.</text>
</comment>
<reference evidence="1 2" key="1">
    <citation type="submission" date="2018-01" db="EMBL/GenBank/DDBJ databases">
        <title>Glutamicibacter soli strain NHPC-3 Whole genome sequence and assembly.</title>
        <authorList>
            <person name="Choudhury P."/>
            <person name="Gupta D."/>
            <person name="Sengupta K."/>
            <person name="Jawed A."/>
            <person name="Sultana N."/>
            <person name="Saha P."/>
        </authorList>
    </citation>
    <scope>NUCLEOTIDE SEQUENCE [LARGE SCALE GENOMIC DNA]</scope>
    <source>
        <strain evidence="1 2">NHPC-3</strain>
    </source>
</reference>
<evidence type="ECO:0000313" key="2">
    <source>
        <dbReference type="Proteomes" id="UP000252167"/>
    </source>
</evidence>
<evidence type="ECO:0000313" key="1">
    <source>
        <dbReference type="EMBL" id="RBL99698.1"/>
    </source>
</evidence>
<proteinExistence type="predicted"/>
<dbReference type="AlphaFoldDB" id="A0A365YAV3"/>